<dbReference type="Proteomes" id="UP000288859">
    <property type="component" value="Unassembled WGS sequence"/>
</dbReference>
<reference evidence="2 3" key="1">
    <citation type="submission" date="2017-03" db="EMBL/GenBank/DDBJ databases">
        <title>Genomes of endolithic fungi from Antarctica.</title>
        <authorList>
            <person name="Coleine C."/>
            <person name="Masonjones S."/>
            <person name="Stajich J.E."/>
        </authorList>
    </citation>
    <scope>NUCLEOTIDE SEQUENCE [LARGE SCALE GENOMIC DNA]</scope>
    <source>
        <strain evidence="2 3">CCFEE 6314</strain>
    </source>
</reference>
<protein>
    <submittedName>
        <fullName evidence="2">Uncharacterized protein</fullName>
    </submittedName>
</protein>
<evidence type="ECO:0000256" key="1">
    <source>
        <dbReference type="SAM" id="MobiDB-lite"/>
    </source>
</evidence>
<proteinExistence type="predicted"/>
<dbReference type="OrthoDB" id="10353079at2759"/>
<dbReference type="AlphaFoldDB" id="A0A438NBH5"/>
<feature type="region of interest" description="Disordered" evidence="1">
    <location>
        <begin position="1"/>
        <end position="35"/>
    </location>
</feature>
<comment type="caution">
    <text evidence="2">The sequence shown here is derived from an EMBL/GenBank/DDBJ whole genome shotgun (WGS) entry which is preliminary data.</text>
</comment>
<feature type="compositionally biased region" description="Acidic residues" evidence="1">
    <location>
        <begin position="1"/>
        <end position="10"/>
    </location>
</feature>
<name>A0A438NBH5_EXOME</name>
<accession>A0A438NBH5</accession>
<evidence type="ECO:0000313" key="3">
    <source>
        <dbReference type="Proteomes" id="UP000288859"/>
    </source>
</evidence>
<evidence type="ECO:0000313" key="2">
    <source>
        <dbReference type="EMBL" id="RVX72987.1"/>
    </source>
</evidence>
<organism evidence="2 3">
    <name type="scientific">Exophiala mesophila</name>
    <name type="common">Black yeast-like fungus</name>
    <dbReference type="NCBI Taxonomy" id="212818"/>
    <lineage>
        <taxon>Eukaryota</taxon>
        <taxon>Fungi</taxon>
        <taxon>Dikarya</taxon>
        <taxon>Ascomycota</taxon>
        <taxon>Pezizomycotina</taxon>
        <taxon>Eurotiomycetes</taxon>
        <taxon>Chaetothyriomycetidae</taxon>
        <taxon>Chaetothyriales</taxon>
        <taxon>Herpotrichiellaceae</taxon>
        <taxon>Exophiala</taxon>
    </lineage>
</organism>
<sequence length="173" mass="19637">MSSSIQDEDSLFFPEETQRAEGSDNPPPPTPGRLPWDVVRDSIAAEVERQTNILELIPGDVREYITRAHDAISQNLNTNPNVHYVLTLSKSINNPDSAMEGVYTNAIAANLGVLSHIRRHHFSVLQRIQDHWIQKDNVQGEQDQVVYCIDNNGCLWMAIHGFNLLYKVFKVEE</sequence>
<gene>
    <name evidence="2" type="ORF">B0A52_03340</name>
</gene>
<dbReference type="EMBL" id="NAJM01000010">
    <property type="protein sequence ID" value="RVX72987.1"/>
    <property type="molecule type" value="Genomic_DNA"/>
</dbReference>
<dbReference type="VEuPathDB" id="FungiDB:PV10_03956"/>